<organism evidence="2 3">
    <name type="scientific">Moraxella equi</name>
    <dbReference type="NCBI Taxonomy" id="60442"/>
    <lineage>
        <taxon>Bacteria</taxon>
        <taxon>Pseudomonadati</taxon>
        <taxon>Pseudomonadota</taxon>
        <taxon>Gammaproteobacteria</taxon>
        <taxon>Moraxellales</taxon>
        <taxon>Moraxellaceae</taxon>
        <taxon>Moraxella</taxon>
    </lineage>
</organism>
<dbReference type="EMBL" id="UGQF01000001">
    <property type="protein sequence ID" value="STZ02553.1"/>
    <property type="molecule type" value="Genomic_DNA"/>
</dbReference>
<keyword evidence="1" id="KW-1133">Transmembrane helix</keyword>
<keyword evidence="1" id="KW-0812">Transmembrane</keyword>
<reference evidence="2 3" key="1">
    <citation type="submission" date="2018-06" db="EMBL/GenBank/DDBJ databases">
        <authorList>
            <consortium name="Pathogen Informatics"/>
            <person name="Doyle S."/>
        </authorList>
    </citation>
    <scope>NUCLEOTIDE SEQUENCE [LARGE SCALE GENOMIC DNA]</scope>
    <source>
        <strain evidence="2 3">NCTC11012</strain>
    </source>
</reference>
<evidence type="ECO:0000313" key="2">
    <source>
        <dbReference type="EMBL" id="STZ02553.1"/>
    </source>
</evidence>
<feature type="transmembrane region" description="Helical" evidence="1">
    <location>
        <begin position="17"/>
        <end position="37"/>
    </location>
</feature>
<protein>
    <submittedName>
        <fullName evidence="2">Uncharacterized protein</fullName>
    </submittedName>
</protein>
<gene>
    <name evidence="2" type="ORF">NCTC11012_00780</name>
</gene>
<dbReference type="AlphaFoldDB" id="A0A378QT29"/>
<sequence>MKDNIDIEKIDRYLMRLYYFGIVVIISSLVLTCYYYLKVDFDDMIKKVKLI</sequence>
<keyword evidence="1" id="KW-0472">Membrane</keyword>
<evidence type="ECO:0000313" key="3">
    <source>
        <dbReference type="Proteomes" id="UP000254618"/>
    </source>
</evidence>
<dbReference type="Proteomes" id="UP000254618">
    <property type="component" value="Unassembled WGS sequence"/>
</dbReference>
<accession>A0A378QT29</accession>
<evidence type="ECO:0000256" key="1">
    <source>
        <dbReference type="SAM" id="Phobius"/>
    </source>
</evidence>
<name>A0A378QT29_9GAMM</name>
<proteinExistence type="predicted"/>